<dbReference type="InterPro" id="IPR053157">
    <property type="entry name" value="Sterol_Uptake_Regulator"/>
</dbReference>
<feature type="compositionally biased region" description="Polar residues" evidence="2">
    <location>
        <begin position="70"/>
        <end position="81"/>
    </location>
</feature>
<reference evidence="4 5" key="1">
    <citation type="submission" date="2024-06" db="EMBL/GenBank/DDBJ databases">
        <title>Complete genome of Phlyctema vagabunda strain 19-DSS-EL-015.</title>
        <authorList>
            <person name="Fiorenzani C."/>
        </authorList>
    </citation>
    <scope>NUCLEOTIDE SEQUENCE [LARGE SCALE GENOMIC DNA]</scope>
    <source>
        <strain evidence="4 5">19-DSS-EL-015</strain>
    </source>
</reference>
<feature type="region of interest" description="Disordered" evidence="2">
    <location>
        <begin position="42"/>
        <end position="93"/>
    </location>
</feature>
<keyword evidence="1" id="KW-0539">Nucleus</keyword>
<evidence type="ECO:0000259" key="3">
    <source>
        <dbReference type="PROSITE" id="PS50048"/>
    </source>
</evidence>
<sequence length="397" mass="44265">MHRRNHKKSKNGCLGCKRRHIKCDETHPSCVNCLTANAPCSYQNPQTRGHETSNTARSEPPRLSPSRSPVSNIINTSDGNISSPNPSPNFPSSGQPYVNLLHLELLQHFMVDNGDLFLDSESAEKIWPKVVKYAQSAPFLMYEVLSISALHLSLSKPELQAKYLEESSKLQAESLRLYNESVREISSENVLPAFLFSALTGIHLFCETFRHPGYDLNHFLDRLVQSVALLRGVRIVISGQWEQVLNSDIAPLVYMGDGAANANDAIVVQINKLYDVVKGSANLTANQVGFCNEAIKQLIWAYTTYFNPERADGKQHAAMVTSWPATVSAEYVELLSDRKPEALIILIYYAVLAHLCRGSWAVGNSGRYLLSALEVYLGVGWDDLMIWPRSVIYGPTR</sequence>
<evidence type="ECO:0000256" key="1">
    <source>
        <dbReference type="ARBA" id="ARBA00023242"/>
    </source>
</evidence>
<feature type="domain" description="Zn(2)-C6 fungal-type" evidence="3">
    <location>
        <begin position="12"/>
        <end position="42"/>
    </location>
</feature>
<dbReference type="Pfam" id="PF11951">
    <property type="entry name" value="Fungal_trans_2"/>
    <property type="match status" value="1"/>
</dbReference>
<dbReference type="InterPro" id="IPR001138">
    <property type="entry name" value="Zn2Cys6_DnaBD"/>
</dbReference>
<dbReference type="InterPro" id="IPR036864">
    <property type="entry name" value="Zn2-C6_fun-type_DNA-bd_sf"/>
</dbReference>
<proteinExistence type="predicted"/>
<dbReference type="EMBL" id="JBFCZG010000004">
    <property type="protein sequence ID" value="KAL3423041.1"/>
    <property type="molecule type" value="Genomic_DNA"/>
</dbReference>
<accession>A0ABR4PI78</accession>
<organism evidence="4 5">
    <name type="scientific">Phlyctema vagabunda</name>
    <dbReference type="NCBI Taxonomy" id="108571"/>
    <lineage>
        <taxon>Eukaryota</taxon>
        <taxon>Fungi</taxon>
        <taxon>Dikarya</taxon>
        <taxon>Ascomycota</taxon>
        <taxon>Pezizomycotina</taxon>
        <taxon>Leotiomycetes</taxon>
        <taxon>Helotiales</taxon>
        <taxon>Dermateaceae</taxon>
        <taxon>Phlyctema</taxon>
    </lineage>
</organism>
<evidence type="ECO:0000256" key="2">
    <source>
        <dbReference type="SAM" id="MobiDB-lite"/>
    </source>
</evidence>
<feature type="compositionally biased region" description="Polar residues" evidence="2">
    <location>
        <begin position="42"/>
        <end position="56"/>
    </location>
</feature>
<dbReference type="Pfam" id="PF00172">
    <property type="entry name" value="Zn_clus"/>
    <property type="match status" value="1"/>
</dbReference>
<dbReference type="Gene3D" id="4.10.240.10">
    <property type="entry name" value="Zn(2)-C6 fungal-type DNA-binding domain"/>
    <property type="match status" value="1"/>
</dbReference>
<name>A0ABR4PI78_9HELO</name>
<protein>
    <recommendedName>
        <fullName evidence="3">Zn(2)-C6 fungal-type domain-containing protein</fullName>
    </recommendedName>
</protein>
<dbReference type="SMART" id="SM00066">
    <property type="entry name" value="GAL4"/>
    <property type="match status" value="1"/>
</dbReference>
<keyword evidence="5" id="KW-1185">Reference proteome</keyword>
<dbReference type="Proteomes" id="UP001629113">
    <property type="component" value="Unassembled WGS sequence"/>
</dbReference>
<dbReference type="CDD" id="cd00067">
    <property type="entry name" value="GAL4"/>
    <property type="match status" value="1"/>
</dbReference>
<dbReference type="SUPFAM" id="SSF57701">
    <property type="entry name" value="Zn2/Cys6 DNA-binding domain"/>
    <property type="match status" value="1"/>
</dbReference>
<dbReference type="PANTHER" id="PTHR47784:SF4">
    <property type="entry name" value="ZN(II)2CYS6 TRANSCRIPTION FACTOR (EUROFUNG)"/>
    <property type="match status" value="1"/>
</dbReference>
<comment type="caution">
    <text evidence="4">The sequence shown here is derived from an EMBL/GenBank/DDBJ whole genome shotgun (WGS) entry which is preliminary data.</text>
</comment>
<gene>
    <name evidence="4" type="ORF">PVAG01_04788</name>
</gene>
<evidence type="ECO:0000313" key="4">
    <source>
        <dbReference type="EMBL" id="KAL3423041.1"/>
    </source>
</evidence>
<dbReference type="PROSITE" id="PS50048">
    <property type="entry name" value="ZN2_CY6_FUNGAL_2"/>
    <property type="match status" value="1"/>
</dbReference>
<dbReference type="PROSITE" id="PS00463">
    <property type="entry name" value="ZN2_CY6_FUNGAL_1"/>
    <property type="match status" value="1"/>
</dbReference>
<evidence type="ECO:0000313" key="5">
    <source>
        <dbReference type="Proteomes" id="UP001629113"/>
    </source>
</evidence>
<dbReference type="PANTHER" id="PTHR47784">
    <property type="entry name" value="STEROL UPTAKE CONTROL PROTEIN 2"/>
    <property type="match status" value="1"/>
</dbReference>
<dbReference type="InterPro" id="IPR021858">
    <property type="entry name" value="Fun_TF"/>
</dbReference>